<dbReference type="InterPro" id="IPR052360">
    <property type="entry name" value="Transcr_Regulatory_Proteins"/>
</dbReference>
<protein>
    <recommendedName>
        <fullName evidence="9">Zn(2)-C6 fungal-type domain-containing protein</fullName>
    </recommendedName>
</protein>
<keyword evidence="3" id="KW-0805">Transcription regulation</keyword>
<evidence type="ECO:0000256" key="3">
    <source>
        <dbReference type="ARBA" id="ARBA00023015"/>
    </source>
</evidence>
<keyword evidence="5" id="KW-0804">Transcription</keyword>
<evidence type="ECO:0000256" key="6">
    <source>
        <dbReference type="ARBA" id="ARBA00023242"/>
    </source>
</evidence>
<dbReference type="InterPro" id="IPR021858">
    <property type="entry name" value="Fun_TF"/>
</dbReference>
<organism evidence="7 8">
    <name type="scientific">Penicillium alfredii</name>
    <dbReference type="NCBI Taxonomy" id="1506179"/>
    <lineage>
        <taxon>Eukaryota</taxon>
        <taxon>Fungi</taxon>
        <taxon>Dikarya</taxon>
        <taxon>Ascomycota</taxon>
        <taxon>Pezizomycotina</taxon>
        <taxon>Eurotiomycetes</taxon>
        <taxon>Eurotiomycetidae</taxon>
        <taxon>Eurotiales</taxon>
        <taxon>Aspergillaceae</taxon>
        <taxon>Penicillium</taxon>
    </lineage>
</organism>
<sequence>MSAISRKRRARTGCRTCRIKCDEIRPRCHRCESTGRTCDGYELAATAVRDAAIKNKGRRKLQPQTLRRNNDKPLIITTQPRSTPSLSTAEGESFAFFKLHTAREIAGGFDSTLWNQIILPLSNNELSIFHAAVAVGAMHRLSRGQCPSLTMTGFFEPKSPFAIRQYVKSVNQLRSRLNGPSDAVCGEVALVACLLFICLEMLQGNRPGALAHLRTGLRILSTMQIPDIQFNTQEGKIGLKISLDCGPLGMRLLASTFARLDYQSTMFGEQAPALALDLVSNTDGPAFGIPCFFTSVAEARLSLDVLANAVHRFRGELLALAGREIDHENTEMDWIFRYCLQSSRAKTVDLSSHPILEQQKAELSFKLARWLSAFQSLATNPLYSYARPTLLLETQHFYIDFLLSTSRDTREEKCDHFDNTFQRIVSLVERLTGNATFSSNVQTPINLPTLTFTLEPGVIPVLYLVAMKCRSTIPRRRAISLLDATRCQEGMWEGSLIARFVEQVADMEESAAGITPRSINVVAGDIPESARFNDVVLAGLEDLGYGRLVCARYLHASTSEIEILEEIFRL</sequence>
<comment type="caution">
    <text evidence="7">The sequence shown here is derived from an EMBL/GenBank/DDBJ whole genome shotgun (WGS) entry which is preliminary data.</text>
</comment>
<evidence type="ECO:0000256" key="2">
    <source>
        <dbReference type="ARBA" id="ARBA00022833"/>
    </source>
</evidence>
<evidence type="ECO:0000313" key="7">
    <source>
        <dbReference type="EMBL" id="KAJ5086547.1"/>
    </source>
</evidence>
<dbReference type="RefSeq" id="XP_056508672.1">
    <property type="nucleotide sequence ID" value="XM_056658379.1"/>
</dbReference>
<evidence type="ECO:0000256" key="5">
    <source>
        <dbReference type="ARBA" id="ARBA00023163"/>
    </source>
</evidence>
<keyword evidence="2" id="KW-0862">Zinc</keyword>
<keyword evidence="1" id="KW-0479">Metal-binding</keyword>
<dbReference type="CDD" id="cd00067">
    <property type="entry name" value="GAL4"/>
    <property type="match status" value="1"/>
</dbReference>
<reference evidence="7" key="2">
    <citation type="journal article" date="2023" name="IMA Fungus">
        <title>Comparative genomic study of the Penicillium genus elucidates a diverse pangenome and 15 lateral gene transfer events.</title>
        <authorList>
            <person name="Petersen C."/>
            <person name="Sorensen T."/>
            <person name="Nielsen M.R."/>
            <person name="Sondergaard T.E."/>
            <person name="Sorensen J.L."/>
            <person name="Fitzpatrick D.A."/>
            <person name="Frisvad J.C."/>
            <person name="Nielsen K.L."/>
        </authorList>
    </citation>
    <scope>NUCLEOTIDE SEQUENCE</scope>
    <source>
        <strain evidence="7">IBT 34128</strain>
    </source>
</reference>
<dbReference type="Proteomes" id="UP001141434">
    <property type="component" value="Unassembled WGS sequence"/>
</dbReference>
<dbReference type="InterPro" id="IPR036864">
    <property type="entry name" value="Zn2-C6_fun-type_DNA-bd_sf"/>
</dbReference>
<dbReference type="AlphaFoldDB" id="A0A9W9ERB1"/>
<proteinExistence type="predicted"/>
<reference evidence="7" key="1">
    <citation type="submission" date="2022-11" db="EMBL/GenBank/DDBJ databases">
        <authorList>
            <person name="Petersen C."/>
        </authorList>
    </citation>
    <scope>NUCLEOTIDE SEQUENCE</scope>
    <source>
        <strain evidence="7">IBT 34128</strain>
    </source>
</reference>
<dbReference type="GO" id="GO:0008270">
    <property type="term" value="F:zinc ion binding"/>
    <property type="evidence" value="ECO:0007669"/>
    <property type="project" value="InterPro"/>
</dbReference>
<keyword evidence="6" id="KW-0539">Nucleus</keyword>
<dbReference type="GeneID" id="81397548"/>
<dbReference type="SUPFAM" id="SSF57701">
    <property type="entry name" value="Zn2/Cys6 DNA-binding domain"/>
    <property type="match status" value="1"/>
</dbReference>
<dbReference type="PANTHER" id="PTHR36206:SF12">
    <property type="entry name" value="ASPERCRYPTIN BIOSYNTHESIS CLUSTER-SPECIFIC TRANSCRIPTION REGULATOR ATNN-RELATED"/>
    <property type="match status" value="1"/>
</dbReference>
<dbReference type="InterPro" id="IPR001138">
    <property type="entry name" value="Zn2Cys6_DnaBD"/>
</dbReference>
<dbReference type="GO" id="GO:0003677">
    <property type="term" value="F:DNA binding"/>
    <property type="evidence" value="ECO:0007669"/>
    <property type="project" value="UniProtKB-KW"/>
</dbReference>
<accession>A0A9W9ERB1</accession>
<evidence type="ECO:0000256" key="4">
    <source>
        <dbReference type="ARBA" id="ARBA00023125"/>
    </source>
</evidence>
<keyword evidence="4" id="KW-0238">DNA-binding</keyword>
<dbReference type="Pfam" id="PF11951">
    <property type="entry name" value="Fungal_trans_2"/>
    <property type="match status" value="1"/>
</dbReference>
<dbReference type="OrthoDB" id="2593732at2759"/>
<dbReference type="EMBL" id="JAPMSZ010000010">
    <property type="protein sequence ID" value="KAJ5086547.1"/>
    <property type="molecule type" value="Genomic_DNA"/>
</dbReference>
<name>A0A9W9ERB1_9EURO</name>
<gene>
    <name evidence="7" type="ORF">NUU61_007854</name>
</gene>
<evidence type="ECO:0000313" key="8">
    <source>
        <dbReference type="Proteomes" id="UP001141434"/>
    </source>
</evidence>
<dbReference type="PANTHER" id="PTHR36206">
    <property type="entry name" value="ASPERCRYPTIN BIOSYNTHESIS CLUSTER-SPECIFIC TRANSCRIPTION REGULATOR ATNN-RELATED"/>
    <property type="match status" value="1"/>
</dbReference>
<keyword evidence="8" id="KW-1185">Reference proteome</keyword>
<evidence type="ECO:0000256" key="1">
    <source>
        <dbReference type="ARBA" id="ARBA00022723"/>
    </source>
</evidence>
<dbReference type="GO" id="GO:0000981">
    <property type="term" value="F:DNA-binding transcription factor activity, RNA polymerase II-specific"/>
    <property type="evidence" value="ECO:0007669"/>
    <property type="project" value="InterPro"/>
</dbReference>
<evidence type="ECO:0008006" key="9">
    <source>
        <dbReference type="Google" id="ProtNLM"/>
    </source>
</evidence>